<gene>
    <name evidence="2" type="ORF">ALT_6040</name>
    <name evidence="3" type="ORF">IFM60648_00566</name>
</gene>
<dbReference type="FunFam" id="1.10.405.20:FF:000002">
    <property type="entry name" value="Amine oxidase, flavin-containing superfamily"/>
    <property type="match status" value="1"/>
</dbReference>
<evidence type="ECO:0000313" key="5">
    <source>
        <dbReference type="Proteomes" id="UP000465220"/>
    </source>
</evidence>
<feature type="chain" id="PRO_5042863818" evidence="1">
    <location>
        <begin position="23"/>
        <end position="471"/>
    </location>
</feature>
<dbReference type="FunFam" id="3.30.70.1990:FF:000001">
    <property type="entry name" value="Amine oxidase, flavin-containing superfamily"/>
    <property type="match status" value="1"/>
</dbReference>
<dbReference type="Proteomes" id="UP000051487">
    <property type="component" value="Unassembled WGS sequence"/>
</dbReference>
<name>A0AAN4PM34_ASPLE</name>
<sequence>MYISMRTTKSLLASLLLGQAIAHPGCPAGPGGPAPDLSKYDNASTIERDVAIIGGGASGTHAAIQLRKMGHSVVVVEREPLLGGHTNTYRDLVSGQHIDYGVQVWQNIPEARDFLAHFNISTTTVQLGRSNSARVDLRTGQTVPPPQGNVTEAMMRYAMQLLQCPFLEQGWNLPDPVPADLLLPFGEFVKKYDLAPAVETLTLYAQGLNDWLQYRTIYIMKHFSLGVALGAQNGFLASVDGNNGALYEAALKELGADALLSSTVVSMERPADRPHRILVRTPKGYQLINAKKTVITAPPKLENLANFDLDDTERGVFGQFENTFYYTTVVRVPGLPAGLDILNRAADTPYNIPHLPGVYAMLPSRVPDVYTIYYGGGEAKTEDEVKKSIRDSVMMLREAQFNTSEPEILAINNHSPFALFVSADKIAKGFYRNLYALQGQRNTYYTGAAFHTHDSAAVWRFTDNLLKTMFA</sequence>
<evidence type="ECO:0000313" key="4">
    <source>
        <dbReference type="Proteomes" id="UP000051487"/>
    </source>
</evidence>
<dbReference type="PANTHER" id="PTHR42923:SF26">
    <property type="entry name" value="FMN REDUCTASE LOT6, PUTATIVE (AFU_ORTHOLOGUE AFUA_7G06600)-RELATED"/>
    <property type="match status" value="1"/>
</dbReference>
<comment type="caution">
    <text evidence="2">The sequence shown here is derived from an EMBL/GenBank/DDBJ whole genome shotgun (WGS) entry which is preliminary data.</text>
</comment>
<evidence type="ECO:0000313" key="3">
    <source>
        <dbReference type="EMBL" id="GFF62232.1"/>
    </source>
</evidence>
<dbReference type="Proteomes" id="UP000465220">
    <property type="component" value="Unassembled WGS sequence"/>
</dbReference>
<reference evidence="3 5" key="2">
    <citation type="submission" date="2020-01" db="EMBL/GenBank/DDBJ databases">
        <title>Draft genome sequence of Aspergillus lentulus IFM 60648.</title>
        <authorList>
            <person name="Takahashi H."/>
            <person name="Yaguchi T."/>
        </authorList>
    </citation>
    <scope>NUCLEOTIDE SEQUENCE [LARGE SCALE GENOMIC DNA]</scope>
    <source>
        <strain evidence="3 5">IFM 60648</strain>
    </source>
</reference>
<protein>
    <submittedName>
        <fullName evidence="2">Beta-cyclopiazonate dehydrogenase</fullName>
    </submittedName>
</protein>
<dbReference type="Pfam" id="PF13450">
    <property type="entry name" value="NAD_binding_8"/>
    <property type="match status" value="1"/>
</dbReference>
<dbReference type="Gene3D" id="3.30.70.1990">
    <property type="match status" value="1"/>
</dbReference>
<accession>A0AAN4PM34</accession>
<evidence type="ECO:0000256" key="1">
    <source>
        <dbReference type="SAM" id="SignalP"/>
    </source>
</evidence>
<dbReference type="PANTHER" id="PTHR42923">
    <property type="entry name" value="PROTOPORPHYRINOGEN OXIDASE"/>
    <property type="match status" value="1"/>
</dbReference>
<organism evidence="2 4">
    <name type="scientific">Aspergillus lentulus</name>
    <dbReference type="NCBI Taxonomy" id="293939"/>
    <lineage>
        <taxon>Eukaryota</taxon>
        <taxon>Fungi</taxon>
        <taxon>Dikarya</taxon>
        <taxon>Ascomycota</taxon>
        <taxon>Pezizomycotina</taxon>
        <taxon>Eurotiomycetes</taxon>
        <taxon>Eurotiomycetidae</taxon>
        <taxon>Eurotiales</taxon>
        <taxon>Aspergillaceae</taxon>
        <taxon>Aspergillus</taxon>
        <taxon>Aspergillus subgen. Fumigati</taxon>
    </lineage>
</organism>
<reference evidence="2 4" key="1">
    <citation type="submission" date="2015-11" db="EMBL/GenBank/DDBJ databases">
        <title>Aspergillus lentulus strain IFM 54703T.</title>
        <authorList>
            <person name="Kusuya Y."/>
            <person name="Sakai K."/>
            <person name="Kamei K."/>
            <person name="Takahashi H."/>
            <person name="Yaguchi T."/>
        </authorList>
    </citation>
    <scope>NUCLEOTIDE SEQUENCE [LARGE SCALE GENOMIC DNA]</scope>
    <source>
        <strain evidence="2 4">IFM 54703</strain>
    </source>
</reference>
<keyword evidence="5" id="KW-1185">Reference proteome</keyword>
<evidence type="ECO:0000313" key="2">
    <source>
        <dbReference type="EMBL" id="GAQ08719.1"/>
    </source>
</evidence>
<dbReference type="InterPro" id="IPR050464">
    <property type="entry name" value="Zeta_carotene_desat/Oxidored"/>
</dbReference>
<dbReference type="InterPro" id="IPR036188">
    <property type="entry name" value="FAD/NAD-bd_sf"/>
</dbReference>
<dbReference type="AlphaFoldDB" id="A0AAN4PM34"/>
<dbReference type="SUPFAM" id="SSF51905">
    <property type="entry name" value="FAD/NAD(P)-binding domain"/>
    <property type="match status" value="1"/>
</dbReference>
<keyword evidence="1" id="KW-0732">Signal</keyword>
<feature type="signal peptide" evidence="1">
    <location>
        <begin position="1"/>
        <end position="22"/>
    </location>
</feature>
<proteinExistence type="predicted"/>
<dbReference type="Gene3D" id="3.50.50.60">
    <property type="entry name" value="FAD/NAD(P)-binding domain"/>
    <property type="match status" value="1"/>
</dbReference>
<dbReference type="EMBL" id="BCLY01000012">
    <property type="protein sequence ID" value="GAQ08719.1"/>
    <property type="molecule type" value="Genomic_DNA"/>
</dbReference>
<dbReference type="Gene3D" id="1.10.405.20">
    <property type="match status" value="1"/>
</dbReference>
<dbReference type="EMBL" id="BLKI01000002">
    <property type="protein sequence ID" value="GFF62232.1"/>
    <property type="molecule type" value="Genomic_DNA"/>
</dbReference>
<dbReference type="GO" id="GO:0016491">
    <property type="term" value="F:oxidoreductase activity"/>
    <property type="evidence" value="ECO:0007669"/>
    <property type="project" value="TreeGrafter"/>
</dbReference>